<organism evidence="2 3">
    <name type="scientific">Senna tora</name>
    <dbReference type="NCBI Taxonomy" id="362788"/>
    <lineage>
        <taxon>Eukaryota</taxon>
        <taxon>Viridiplantae</taxon>
        <taxon>Streptophyta</taxon>
        <taxon>Embryophyta</taxon>
        <taxon>Tracheophyta</taxon>
        <taxon>Spermatophyta</taxon>
        <taxon>Magnoliopsida</taxon>
        <taxon>eudicotyledons</taxon>
        <taxon>Gunneridae</taxon>
        <taxon>Pentapetalae</taxon>
        <taxon>rosids</taxon>
        <taxon>fabids</taxon>
        <taxon>Fabales</taxon>
        <taxon>Fabaceae</taxon>
        <taxon>Caesalpinioideae</taxon>
        <taxon>Cassia clade</taxon>
        <taxon>Senna</taxon>
    </lineage>
</organism>
<proteinExistence type="predicted"/>
<protein>
    <submittedName>
        <fullName evidence="2">Uncharacterized protein</fullName>
    </submittedName>
</protein>
<evidence type="ECO:0000313" key="2">
    <source>
        <dbReference type="EMBL" id="KAF7800729.1"/>
    </source>
</evidence>
<reference evidence="2" key="1">
    <citation type="submission" date="2020-09" db="EMBL/GenBank/DDBJ databases">
        <title>Genome-Enabled Discovery of Anthraquinone Biosynthesis in Senna tora.</title>
        <authorList>
            <person name="Kang S.-H."/>
            <person name="Pandey R.P."/>
            <person name="Lee C.-M."/>
            <person name="Sim J.-S."/>
            <person name="Jeong J.-T."/>
            <person name="Choi B.-S."/>
            <person name="Jung M."/>
            <person name="Ginzburg D."/>
            <person name="Zhao K."/>
            <person name="Won S.Y."/>
            <person name="Oh T.-J."/>
            <person name="Yu Y."/>
            <person name="Kim N.-H."/>
            <person name="Lee O.R."/>
            <person name="Lee T.-H."/>
            <person name="Bashyal P."/>
            <person name="Kim T.-S."/>
            <person name="Lee W.-H."/>
            <person name="Kawkins C."/>
            <person name="Kim C.-K."/>
            <person name="Kim J.S."/>
            <person name="Ahn B.O."/>
            <person name="Rhee S.Y."/>
            <person name="Sohng J.K."/>
        </authorList>
    </citation>
    <scope>NUCLEOTIDE SEQUENCE</scope>
    <source>
        <tissue evidence="2">Leaf</tissue>
    </source>
</reference>
<dbReference type="AlphaFoldDB" id="A0A834SN30"/>
<evidence type="ECO:0000256" key="1">
    <source>
        <dbReference type="SAM" id="MobiDB-lite"/>
    </source>
</evidence>
<feature type="compositionally biased region" description="Acidic residues" evidence="1">
    <location>
        <begin position="26"/>
        <end position="38"/>
    </location>
</feature>
<name>A0A834SN30_9FABA</name>
<dbReference type="Proteomes" id="UP000634136">
    <property type="component" value="Unassembled WGS sequence"/>
</dbReference>
<evidence type="ECO:0000313" key="3">
    <source>
        <dbReference type="Proteomes" id="UP000634136"/>
    </source>
</evidence>
<accession>A0A834SN30</accession>
<dbReference type="EMBL" id="JAAIUW010000198">
    <property type="protein sequence ID" value="KAF7800729.1"/>
    <property type="molecule type" value="Genomic_DNA"/>
</dbReference>
<comment type="caution">
    <text evidence="2">The sequence shown here is derived from an EMBL/GenBank/DDBJ whole genome shotgun (WGS) entry which is preliminary data.</text>
</comment>
<sequence length="68" mass="7395">MAAGRISRRRHLVAAELAGENAEVPQESEGEEASATAEEEVFGLECNMYRLMGHLQSQSHLPAVKTSI</sequence>
<gene>
    <name evidence="2" type="ORF">G2W53_044776</name>
</gene>
<feature type="region of interest" description="Disordered" evidence="1">
    <location>
        <begin position="17"/>
        <end position="38"/>
    </location>
</feature>
<keyword evidence="3" id="KW-1185">Reference proteome</keyword>